<keyword evidence="1" id="KW-0808">Transferase</keyword>
<proteinExistence type="predicted"/>
<dbReference type="CDD" id="cd12914">
    <property type="entry name" value="PDC1_DGC_like"/>
    <property type="match status" value="1"/>
</dbReference>
<dbReference type="CDD" id="cd00130">
    <property type="entry name" value="PAS"/>
    <property type="match status" value="1"/>
</dbReference>
<keyword evidence="6" id="KW-0812">Transmembrane</keyword>
<reference evidence="9 10" key="1">
    <citation type="submission" date="2019-04" db="EMBL/GenBank/DDBJ databases">
        <title>Azoarcus nasutitermitis sp. nov. isolated from termite nest.</title>
        <authorList>
            <person name="Lin S.-Y."/>
            <person name="Hameed A."/>
            <person name="Hsu Y.-H."/>
            <person name="Young C.-C."/>
        </authorList>
    </citation>
    <scope>NUCLEOTIDE SEQUENCE [LARGE SCALE GENOMIC DNA]</scope>
    <source>
        <strain evidence="9 10">CC-YHH838</strain>
    </source>
</reference>
<keyword evidence="6" id="KW-0472">Membrane</keyword>
<comment type="caution">
    <text evidence="9">The sequence shown here is derived from an EMBL/GenBank/DDBJ whole genome shotgun (WGS) entry which is preliminary data.</text>
</comment>
<gene>
    <name evidence="9" type="ORF">E6C76_13335</name>
</gene>
<dbReference type="InterPro" id="IPR036890">
    <property type="entry name" value="HATPase_C_sf"/>
</dbReference>
<feature type="coiled-coil region" evidence="4">
    <location>
        <begin position="462"/>
        <end position="489"/>
    </location>
</feature>
<dbReference type="EMBL" id="SSOC01000005">
    <property type="protein sequence ID" value="THF63576.1"/>
    <property type="molecule type" value="Genomic_DNA"/>
</dbReference>
<dbReference type="Pfam" id="PF02518">
    <property type="entry name" value="HATPase_c"/>
    <property type="match status" value="1"/>
</dbReference>
<dbReference type="Gene3D" id="3.30.450.20">
    <property type="entry name" value="PAS domain"/>
    <property type="match status" value="3"/>
</dbReference>
<dbReference type="InterPro" id="IPR005467">
    <property type="entry name" value="His_kinase_dom"/>
</dbReference>
<dbReference type="SUPFAM" id="SSF55785">
    <property type="entry name" value="PYP-like sensor domain (PAS domain)"/>
    <property type="match status" value="1"/>
</dbReference>
<evidence type="ECO:0000256" key="2">
    <source>
        <dbReference type="ARBA" id="ARBA00022777"/>
    </source>
</evidence>
<keyword evidence="6" id="KW-1133">Transmembrane helix</keyword>
<feature type="transmembrane region" description="Helical" evidence="6">
    <location>
        <begin position="28"/>
        <end position="51"/>
    </location>
</feature>
<dbReference type="PANTHER" id="PTHR24421">
    <property type="entry name" value="NITRATE/NITRITE SENSOR PROTEIN NARX-RELATED"/>
    <property type="match status" value="1"/>
</dbReference>
<keyword evidence="3" id="KW-0902">Two-component regulatory system</keyword>
<dbReference type="InterPro" id="IPR000014">
    <property type="entry name" value="PAS"/>
</dbReference>
<dbReference type="SMART" id="SM00387">
    <property type="entry name" value="HATPase_c"/>
    <property type="match status" value="1"/>
</dbReference>
<dbReference type="CDD" id="cd16917">
    <property type="entry name" value="HATPase_UhpB-NarQ-NarX-like"/>
    <property type="match status" value="1"/>
</dbReference>
<dbReference type="PROSITE" id="PS50109">
    <property type="entry name" value="HIS_KIN"/>
    <property type="match status" value="1"/>
</dbReference>
<protein>
    <submittedName>
        <fullName evidence="9">PAS domain S-box protein</fullName>
    </submittedName>
</protein>
<evidence type="ECO:0000256" key="6">
    <source>
        <dbReference type="SAM" id="Phobius"/>
    </source>
</evidence>
<feature type="domain" description="PAS" evidence="8">
    <location>
        <begin position="343"/>
        <end position="396"/>
    </location>
</feature>
<keyword evidence="4" id="KW-0175">Coiled coil</keyword>
<dbReference type="Pfam" id="PF07730">
    <property type="entry name" value="HisKA_3"/>
    <property type="match status" value="1"/>
</dbReference>
<dbReference type="GO" id="GO:0016020">
    <property type="term" value="C:membrane"/>
    <property type="evidence" value="ECO:0007669"/>
    <property type="project" value="InterPro"/>
</dbReference>
<dbReference type="Gene3D" id="1.20.5.1930">
    <property type="match status" value="1"/>
</dbReference>
<evidence type="ECO:0000259" key="7">
    <source>
        <dbReference type="PROSITE" id="PS50109"/>
    </source>
</evidence>
<sequence length="699" mass="77678">MDATSNRVSTDPRADGLRPPGRLHVRPARAVLCFWLIVSCVLALTAALTLWNARSRQVDSIERNLSALSLILSEQTARAFQSVDLILQGTVERLHQEEVWTRRDGSHVGAINAILNARMHGAKQVRSLFIVGEDGRVAYSALGSPVGIFVGDRDYVVAQRNGTVDGAFIGLRVRNRVDGAWSIFVSRRLEGEDGRYLGVVVASVPVNYFDELYRSITPDDSASIALFKRDGVPLYTEYMSSELLEELTGDREMWRATERDPPQILHRTHGSEPRIVALRDVDGFPLMATISVSVSTSLSAWNDQAMFTAGWVVGVIVLLGLGAFALARELRREEGLEQSLRESQARLQGTISSAMDAIVTIDENQRIVLFNPAAEKLFGCSAADALGTPLERFIPERYRFGHRSHIDKFSESGQTARIKRARADIVARRVTGEEVIVDASISQLNVAGKKLFTAILRDITMRLEHEAELRRLNRQLREFSASLQSVREEERTRIARELHDDLGQQLSGLKLGLSSIRARLRKDCPDLEERVVTVQGQIDMAISSVRRLGTELRPLMLDDLGLFPAVGWLIDDVAQKSGLLIDADLDDEVPLEISDEASSALFRILQESLTNVVRHAEARHVRVALKVDCERLQLRVADDGKGIRLEEHGRPHGSFGLIGIRERVWMLGGEVYITSEIGRGTTVEVVVPMSRPVTEEVQA</sequence>
<name>A0A4S4AUH9_9RHOO</name>
<dbReference type="InterPro" id="IPR003594">
    <property type="entry name" value="HATPase_dom"/>
</dbReference>
<dbReference type="Gene3D" id="3.30.565.10">
    <property type="entry name" value="Histidine kinase-like ATPase, C-terminal domain"/>
    <property type="match status" value="1"/>
</dbReference>
<organism evidence="9 10">
    <name type="scientific">Pseudothauera nasutitermitis</name>
    <dbReference type="NCBI Taxonomy" id="2565930"/>
    <lineage>
        <taxon>Bacteria</taxon>
        <taxon>Pseudomonadati</taxon>
        <taxon>Pseudomonadota</taxon>
        <taxon>Betaproteobacteria</taxon>
        <taxon>Rhodocyclales</taxon>
        <taxon>Zoogloeaceae</taxon>
        <taxon>Pseudothauera</taxon>
    </lineage>
</organism>
<dbReference type="NCBIfam" id="TIGR00229">
    <property type="entry name" value="sensory_box"/>
    <property type="match status" value="1"/>
</dbReference>
<feature type="transmembrane region" description="Helical" evidence="6">
    <location>
        <begin position="307"/>
        <end position="327"/>
    </location>
</feature>
<dbReference type="GO" id="GO:0046983">
    <property type="term" value="F:protein dimerization activity"/>
    <property type="evidence" value="ECO:0007669"/>
    <property type="project" value="InterPro"/>
</dbReference>
<feature type="domain" description="Histidine kinase" evidence="7">
    <location>
        <begin position="601"/>
        <end position="691"/>
    </location>
</feature>
<dbReference type="CDD" id="cd12915">
    <property type="entry name" value="PDC2_DGC_like"/>
    <property type="match status" value="1"/>
</dbReference>
<dbReference type="PANTHER" id="PTHR24421:SF59">
    <property type="entry name" value="OXYGEN SENSOR HISTIDINE KINASE NREB"/>
    <property type="match status" value="1"/>
</dbReference>
<dbReference type="GO" id="GO:0000155">
    <property type="term" value="F:phosphorelay sensor kinase activity"/>
    <property type="evidence" value="ECO:0007669"/>
    <property type="project" value="InterPro"/>
</dbReference>
<dbReference type="OrthoDB" id="9782588at2"/>
<dbReference type="InterPro" id="IPR035965">
    <property type="entry name" value="PAS-like_dom_sf"/>
</dbReference>
<dbReference type="AlphaFoldDB" id="A0A4S4AUH9"/>
<dbReference type="InterPro" id="IPR050482">
    <property type="entry name" value="Sensor_HK_TwoCompSys"/>
</dbReference>
<evidence type="ECO:0000313" key="10">
    <source>
        <dbReference type="Proteomes" id="UP000308430"/>
    </source>
</evidence>
<evidence type="ECO:0000256" key="3">
    <source>
        <dbReference type="ARBA" id="ARBA00023012"/>
    </source>
</evidence>
<evidence type="ECO:0000256" key="5">
    <source>
        <dbReference type="SAM" id="MobiDB-lite"/>
    </source>
</evidence>
<feature type="region of interest" description="Disordered" evidence="5">
    <location>
        <begin position="1"/>
        <end position="20"/>
    </location>
</feature>
<dbReference type="SUPFAM" id="SSF55874">
    <property type="entry name" value="ATPase domain of HSP90 chaperone/DNA topoisomerase II/histidine kinase"/>
    <property type="match status" value="1"/>
</dbReference>
<evidence type="ECO:0000256" key="4">
    <source>
        <dbReference type="SAM" id="Coils"/>
    </source>
</evidence>
<evidence type="ECO:0000313" key="9">
    <source>
        <dbReference type="EMBL" id="THF63576.1"/>
    </source>
</evidence>
<evidence type="ECO:0000256" key="1">
    <source>
        <dbReference type="ARBA" id="ARBA00022679"/>
    </source>
</evidence>
<accession>A0A4S4AUH9</accession>
<dbReference type="Pfam" id="PF13426">
    <property type="entry name" value="PAS_9"/>
    <property type="match status" value="1"/>
</dbReference>
<dbReference type="Proteomes" id="UP000308430">
    <property type="component" value="Unassembled WGS sequence"/>
</dbReference>
<dbReference type="InterPro" id="IPR011712">
    <property type="entry name" value="Sig_transdc_His_kin_sub3_dim/P"/>
</dbReference>
<evidence type="ECO:0000259" key="8">
    <source>
        <dbReference type="PROSITE" id="PS50112"/>
    </source>
</evidence>
<keyword evidence="10" id="KW-1185">Reference proteome</keyword>
<dbReference type="SMART" id="SM00091">
    <property type="entry name" value="PAS"/>
    <property type="match status" value="1"/>
</dbReference>
<dbReference type="PROSITE" id="PS50112">
    <property type="entry name" value="PAS"/>
    <property type="match status" value="1"/>
</dbReference>
<keyword evidence="2" id="KW-0418">Kinase</keyword>